<protein>
    <submittedName>
        <fullName evidence="2">Uncharacterized protein</fullName>
    </submittedName>
</protein>
<dbReference type="InterPro" id="IPR036770">
    <property type="entry name" value="Ankyrin_rpt-contain_sf"/>
</dbReference>
<proteinExistence type="predicted"/>
<evidence type="ECO:0000313" key="3">
    <source>
        <dbReference type="Proteomes" id="UP001497482"/>
    </source>
</evidence>
<dbReference type="AlphaFoldDB" id="A0AAV2KVP3"/>
<gene>
    <name evidence="2" type="ORF">KC01_LOCUS22726</name>
</gene>
<feature type="region of interest" description="Disordered" evidence="1">
    <location>
        <begin position="77"/>
        <end position="108"/>
    </location>
</feature>
<dbReference type="Proteomes" id="UP001497482">
    <property type="component" value="Chromosome 2"/>
</dbReference>
<evidence type="ECO:0000313" key="2">
    <source>
        <dbReference type="EMBL" id="CAL1593669.1"/>
    </source>
</evidence>
<accession>A0AAV2KVP3</accession>
<evidence type="ECO:0000256" key="1">
    <source>
        <dbReference type="SAM" id="MobiDB-lite"/>
    </source>
</evidence>
<sequence>MAPDLRQKSTRSNNLGAGPVKELLVKVIQGNRTRPPVTRSCPTSQGLSQKACVSSTTASACEFADIVEVLLNSGADPSIKDMEGSLPEEVTESRTISSILHQFTSPKD</sequence>
<organism evidence="2 3">
    <name type="scientific">Knipowitschia caucasica</name>
    <name type="common">Caucasian dwarf goby</name>
    <name type="synonym">Pomatoschistus caucasicus</name>
    <dbReference type="NCBI Taxonomy" id="637954"/>
    <lineage>
        <taxon>Eukaryota</taxon>
        <taxon>Metazoa</taxon>
        <taxon>Chordata</taxon>
        <taxon>Craniata</taxon>
        <taxon>Vertebrata</taxon>
        <taxon>Euteleostomi</taxon>
        <taxon>Actinopterygii</taxon>
        <taxon>Neopterygii</taxon>
        <taxon>Teleostei</taxon>
        <taxon>Neoteleostei</taxon>
        <taxon>Acanthomorphata</taxon>
        <taxon>Gobiaria</taxon>
        <taxon>Gobiiformes</taxon>
        <taxon>Gobioidei</taxon>
        <taxon>Gobiidae</taxon>
        <taxon>Gobiinae</taxon>
        <taxon>Knipowitschia</taxon>
    </lineage>
</organism>
<keyword evidence="3" id="KW-1185">Reference proteome</keyword>
<name>A0AAV2KVP3_KNICA</name>
<dbReference type="EMBL" id="OZ035824">
    <property type="protein sequence ID" value="CAL1593669.1"/>
    <property type="molecule type" value="Genomic_DNA"/>
</dbReference>
<feature type="compositionally biased region" description="Polar residues" evidence="1">
    <location>
        <begin position="93"/>
        <end position="108"/>
    </location>
</feature>
<dbReference type="Gene3D" id="1.25.40.20">
    <property type="entry name" value="Ankyrin repeat-containing domain"/>
    <property type="match status" value="1"/>
</dbReference>
<reference evidence="2 3" key="1">
    <citation type="submission" date="2024-04" db="EMBL/GenBank/DDBJ databases">
        <authorList>
            <person name="Waldvogel A.-M."/>
            <person name="Schoenle A."/>
        </authorList>
    </citation>
    <scope>NUCLEOTIDE SEQUENCE [LARGE SCALE GENOMIC DNA]</scope>
</reference>